<keyword evidence="7" id="KW-0663">Pyridoxal phosphate</keyword>
<evidence type="ECO:0000256" key="11">
    <source>
        <dbReference type="ARBA" id="ARBA00048179"/>
    </source>
</evidence>
<evidence type="ECO:0000256" key="6">
    <source>
        <dbReference type="ARBA" id="ARBA00022723"/>
    </source>
</evidence>
<dbReference type="InterPro" id="IPR015168">
    <property type="entry name" value="SsuA/THI5"/>
</dbReference>
<comment type="caution">
    <text evidence="13">The sequence shown here is derived from an EMBL/GenBank/DDBJ whole genome shotgun (WGS) entry which is preliminary data.</text>
</comment>
<proteinExistence type="inferred from homology"/>
<dbReference type="PANTHER" id="PTHR31528">
    <property type="entry name" value="4-AMINO-5-HYDROXYMETHYL-2-METHYLPYRIMIDINE PHOSPHATE SYNTHASE THI11-RELATED"/>
    <property type="match status" value="1"/>
</dbReference>
<dbReference type="RefSeq" id="WP_166136929.1">
    <property type="nucleotide sequence ID" value="NZ_JAAOBY010000005.1"/>
</dbReference>
<evidence type="ECO:0000256" key="7">
    <source>
        <dbReference type="ARBA" id="ARBA00022898"/>
    </source>
</evidence>
<comment type="similarity">
    <text evidence="3">Belongs to the NMT1/THI5 family.</text>
</comment>
<keyword evidence="6" id="KW-0479">Metal-binding</keyword>
<evidence type="ECO:0000256" key="9">
    <source>
        <dbReference type="ARBA" id="ARBA00023004"/>
    </source>
</evidence>
<keyword evidence="5" id="KW-0808">Transferase</keyword>
<evidence type="ECO:0000259" key="12">
    <source>
        <dbReference type="Pfam" id="PF09084"/>
    </source>
</evidence>
<reference evidence="13 14" key="1">
    <citation type="submission" date="2020-08" db="EMBL/GenBank/DDBJ databases">
        <title>Description of novel Flavobacterium F-400 isolate.</title>
        <authorList>
            <person name="Saticioglu I."/>
            <person name="Duman M."/>
            <person name="Altun S."/>
        </authorList>
    </citation>
    <scope>NUCLEOTIDE SEQUENCE [LARGE SCALE GENOMIC DNA]</scope>
    <source>
        <strain evidence="13 14">F-400</strain>
    </source>
</reference>
<evidence type="ECO:0000256" key="8">
    <source>
        <dbReference type="ARBA" id="ARBA00022977"/>
    </source>
</evidence>
<comment type="subunit">
    <text evidence="4">Homodimer.</text>
</comment>
<keyword evidence="8" id="KW-0784">Thiamine biosynthesis</keyword>
<evidence type="ECO:0000256" key="10">
    <source>
        <dbReference type="ARBA" id="ARBA00033171"/>
    </source>
</evidence>
<evidence type="ECO:0000256" key="5">
    <source>
        <dbReference type="ARBA" id="ARBA00022679"/>
    </source>
</evidence>
<comment type="pathway">
    <text evidence="2">Cofactor biosynthesis; thiamine diphosphate biosynthesis.</text>
</comment>
<evidence type="ECO:0000256" key="4">
    <source>
        <dbReference type="ARBA" id="ARBA00011738"/>
    </source>
</evidence>
<dbReference type="SUPFAM" id="SSF53850">
    <property type="entry name" value="Periplasmic binding protein-like II"/>
    <property type="match status" value="1"/>
</dbReference>
<feature type="domain" description="SsuA/THI5-like" evidence="12">
    <location>
        <begin position="13"/>
        <end position="231"/>
    </location>
</feature>
<protein>
    <recommendedName>
        <fullName evidence="10">Thiamine pyrimidine synthase</fullName>
    </recommendedName>
</protein>
<evidence type="ECO:0000313" key="14">
    <source>
        <dbReference type="Proteomes" id="UP000621670"/>
    </source>
</evidence>
<dbReference type="EMBL" id="JACRUM010000004">
    <property type="protein sequence ID" value="MBC5863439.1"/>
    <property type="molecule type" value="Genomic_DNA"/>
</dbReference>
<sequence>MKTISLALDWTPNVNHIGILVAKELGYYTELGIDLEIVSPLTDNYQLTPGKKLELELATFVLAPFETVISLNNKANKVEARAIYALLQEDLSSIASLSSSKMTSPRQLDGKIYASYQARYEDKIVQELVKKDGGTGDFEISYPAKLGIWNTLLAKQADATWIFNNWEGIEAKNQNIALQCWSMKDFGIPYGYSPVVITTQKTIDEQAELCEAFVKATQRGYLFASQHKEKAVAILSQYVTAEDKAAIDLAHALEATIPYIGEENKMGLMKPERVESFLKWLVTHSLEQEQILNQTLYNNTFCDN</sequence>
<evidence type="ECO:0000313" key="13">
    <source>
        <dbReference type="EMBL" id="MBC5863439.1"/>
    </source>
</evidence>
<dbReference type="InterPro" id="IPR027939">
    <property type="entry name" value="NMT1/THI5"/>
</dbReference>
<evidence type="ECO:0000256" key="2">
    <source>
        <dbReference type="ARBA" id="ARBA00004948"/>
    </source>
</evidence>
<comment type="catalytic activity">
    <reaction evidence="11">
        <text>N(6)-(pyridoxal phosphate)-L-lysyl-[4-amino-5-hydroxymethyl-2-methylpyrimidine phosphate synthase] + L-histidyl-[4-amino-5-hydroxymethyl-2-methylpyrimidine phosphate synthase] + 2 Fe(3+) + 4 H2O = L-lysyl-[4-amino-5-hydroxymethyl-2-methylpyrimidine phosphate synthase] + (2S)-2-amino-5-hydroxy-4-oxopentanoyl-[4-amino-5-hydroxymethyl-2-methylpyrimidine phosphate synthase] + 4-amino-2-methyl-5-(phosphooxymethyl)pyrimidine + 3-oxopropanoate + 2 Fe(2+) + 2 H(+)</text>
        <dbReference type="Rhea" id="RHEA:65756"/>
        <dbReference type="Rhea" id="RHEA-COMP:16892"/>
        <dbReference type="Rhea" id="RHEA-COMP:16893"/>
        <dbReference type="Rhea" id="RHEA-COMP:16894"/>
        <dbReference type="Rhea" id="RHEA-COMP:16895"/>
        <dbReference type="ChEBI" id="CHEBI:15377"/>
        <dbReference type="ChEBI" id="CHEBI:15378"/>
        <dbReference type="ChEBI" id="CHEBI:29033"/>
        <dbReference type="ChEBI" id="CHEBI:29034"/>
        <dbReference type="ChEBI" id="CHEBI:29969"/>
        <dbReference type="ChEBI" id="CHEBI:29979"/>
        <dbReference type="ChEBI" id="CHEBI:33190"/>
        <dbReference type="ChEBI" id="CHEBI:58354"/>
        <dbReference type="ChEBI" id="CHEBI:143915"/>
        <dbReference type="ChEBI" id="CHEBI:157692"/>
    </reaction>
    <physiologicalReaction direction="left-to-right" evidence="11">
        <dbReference type="Rhea" id="RHEA:65757"/>
    </physiologicalReaction>
</comment>
<evidence type="ECO:0000256" key="1">
    <source>
        <dbReference type="ARBA" id="ARBA00003469"/>
    </source>
</evidence>
<dbReference type="PANTHER" id="PTHR31528:SF1">
    <property type="entry name" value="4-AMINO-5-HYDROXYMETHYL-2-METHYLPYRIMIDINE PHOSPHATE SYNTHASE THI11-RELATED"/>
    <property type="match status" value="1"/>
</dbReference>
<keyword evidence="14" id="KW-1185">Reference proteome</keyword>
<evidence type="ECO:0000256" key="3">
    <source>
        <dbReference type="ARBA" id="ARBA00009406"/>
    </source>
</evidence>
<dbReference type="Gene3D" id="3.40.190.10">
    <property type="entry name" value="Periplasmic binding protein-like II"/>
    <property type="match status" value="2"/>
</dbReference>
<dbReference type="Proteomes" id="UP000621670">
    <property type="component" value="Unassembled WGS sequence"/>
</dbReference>
<organism evidence="13 14">
    <name type="scientific">Flavobacterium turcicum</name>
    <dbReference type="NCBI Taxonomy" id="2764718"/>
    <lineage>
        <taxon>Bacteria</taxon>
        <taxon>Pseudomonadati</taxon>
        <taxon>Bacteroidota</taxon>
        <taxon>Flavobacteriia</taxon>
        <taxon>Flavobacteriales</taxon>
        <taxon>Flavobacteriaceae</taxon>
        <taxon>Flavobacterium</taxon>
    </lineage>
</organism>
<dbReference type="Pfam" id="PF09084">
    <property type="entry name" value="NMT1"/>
    <property type="match status" value="1"/>
</dbReference>
<accession>A0ABR7JH20</accession>
<name>A0ABR7JH20_9FLAO</name>
<comment type="function">
    <text evidence="1">Responsible for the formation of the pyrimidine heterocycle in the thiamine biosynthesis pathway. Catalyzes the formation of hydroxymethylpyrimidine phosphate (HMP-P) from histidine and pyridoxal phosphate (PLP). The protein uses PLP and the active site histidine to form HMP-P, generating an inactive enzyme. The enzyme can only undergo a single turnover, which suggests it is a suicide enzyme.</text>
</comment>
<gene>
    <name evidence="13" type="ORF">H8R26_08395</name>
</gene>
<keyword evidence="9" id="KW-0408">Iron</keyword>